<name>G3VP00_SARHA</name>
<dbReference type="AlphaFoldDB" id="G3VP00"/>
<dbReference type="GeneID" id="105749196"/>
<feature type="signal peptide" evidence="8">
    <location>
        <begin position="1"/>
        <end position="28"/>
    </location>
</feature>
<organism evidence="10 11">
    <name type="scientific">Sarcophilus harrisii</name>
    <name type="common">Tasmanian devil</name>
    <name type="synonym">Sarcophilus laniarius</name>
    <dbReference type="NCBI Taxonomy" id="9305"/>
    <lineage>
        <taxon>Eukaryota</taxon>
        <taxon>Metazoa</taxon>
        <taxon>Chordata</taxon>
        <taxon>Craniata</taxon>
        <taxon>Vertebrata</taxon>
        <taxon>Euteleostomi</taxon>
        <taxon>Mammalia</taxon>
        <taxon>Metatheria</taxon>
        <taxon>Dasyuromorphia</taxon>
        <taxon>Dasyuridae</taxon>
        <taxon>Sarcophilus</taxon>
    </lineage>
</organism>
<dbReference type="Pfam" id="PF07654">
    <property type="entry name" value="C1-set"/>
    <property type="match status" value="1"/>
</dbReference>
<dbReference type="PROSITE" id="PS00290">
    <property type="entry name" value="IG_MHC"/>
    <property type="match status" value="1"/>
</dbReference>
<keyword evidence="4 7" id="KW-0472">Membrane</keyword>
<dbReference type="GO" id="GO:0009897">
    <property type="term" value="C:external side of plasma membrane"/>
    <property type="evidence" value="ECO:0007669"/>
    <property type="project" value="TreeGrafter"/>
</dbReference>
<keyword evidence="7" id="KW-1133">Transmembrane helix</keyword>
<dbReference type="InterPro" id="IPR003597">
    <property type="entry name" value="Ig_C1-set"/>
</dbReference>
<dbReference type="OrthoDB" id="8890485at2759"/>
<keyword evidence="11" id="KW-1185">Reference proteome</keyword>
<reference evidence="10" key="3">
    <citation type="submission" date="2025-09" db="UniProtKB">
        <authorList>
            <consortium name="Ensembl"/>
        </authorList>
    </citation>
    <scope>IDENTIFICATION</scope>
</reference>
<gene>
    <name evidence="10" type="primary">LOC105749196</name>
</gene>
<evidence type="ECO:0000313" key="11">
    <source>
        <dbReference type="Proteomes" id="UP000007648"/>
    </source>
</evidence>
<dbReference type="eggNOG" id="ENOG502SMNW">
    <property type="taxonomic scope" value="Eukaryota"/>
</dbReference>
<evidence type="ECO:0000256" key="6">
    <source>
        <dbReference type="ARBA" id="ARBA00023180"/>
    </source>
</evidence>
<feature type="chain" id="PRO_5029749949" description="Ig-like domain-containing protein" evidence="8">
    <location>
        <begin position="29"/>
        <end position="339"/>
    </location>
</feature>
<evidence type="ECO:0000256" key="2">
    <source>
        <dbReference type="ARBA" id="ARBA00022475"/>
    </source>
</evidence>
<evidence type="ECO:0000256" key="7">
    <source>
        <dbReference type="SAM" id="Phobius"/>
    </source>
</evidence>
<dbReference type="InterPro" id="IPR011161">
    <property type="entry name" value="MHC_I-like_Ag-recog"/>
</dbReference>
<reference evidence="10" key="2">
    <citation type="submission" date="2025-08" db="UniProtKB">
        <authorList>
            <consortium name="Ensembl"/>
        </authorList>
    </citation>
    <scope>IDENTIFICATION</scope>
</reference>
<protein>
    <recommendedName>
        <fullName evidence="9">Ig-like domain-containing protein</fullName>
    </recommendedName>
</protein>
<dbReference type="Gene3D" id="3.30.500.10">
    <property type="entry name" value="MHC class I-like antigen recognition-like"/>
    <property type="match status" value="1"/>
</dbReference>
<comment type="subcellular location">
    <subcellularLocation>
        <location evidence="1">Cell membrane</location>
    </subcellularLocation>
</comment>
<dbReference type="InterPro" id="IPR037055">
    <property type="entry name" value="MHC_I-like_Ag-recog_sf"/>
</dbReference>
<dbReference type="SUPFAM" id="SSF54452">
    <property type="entry name" value="MHC antigen-recognition domain"/>
    <property type="match status" value="1"/>
</dbReference>
<dbReference type="PROSITE" id="PS50835">
    <property type="entry name" value="IG_LIKE"/>
    <property type="match status" value="1"/>
</dbReference>
<evidence type="ECO:0000256" key="8">
    <source>
        <dbReference type="SAM" id="SignalP"/>
    </source>
</evidence>
<evidence type="ECO:0000256" key="1">
    <source>
        <dbReference type="ARBA" id="ARBA00004236"/>
    </source>
</evidence>
<feature type="transmembrane region" description="Helical" evidence="7">
    <location>
        <begin position="309"/>
        <end position="331"/>
    </location>
</feature>
<dbReference type="FunFam" id="3.30.500.10:FF:000003">
    <property type="entry name" value="IgG receptor FcRn large subunit p51"/>
    <property type="match status" value="1"/>
</dbReference>
<dbReference type="InterPro" id="IPR050208">
    <property type="entry name" value="MHC_class-I_related"/>
</dbReference>
<evidence type="ECO:0000256" key="5">
    <source>
        <dbReference type="ARBA" id="ARBA00023157"/>
    </source>
</evidence>
<dbReference type="HOGENOM" id="CLU_047501_5_0_1"/>
<accession>G3VP00</accession>
<dbReference type="InterPro" id="IPR013783">
    <property type="entry name" value="Ig-like_fold"/>
</dbReference>
<dbReference type="SMART" id="SM00407">
    <property type="entry name" value="IGc1"/>
    <property type="match status" value="1"/>
</dbReference>
<evidence type="ECO:0000313" key="10">
    <source>
        <dbReference type="Ensembl" id="ENSSHAP00000004905.2"/>
    </source>
</evidence>
<dbReference type="KEGG" id="shr:105749196"/>
<keyword evidence="7" id="KW-0812">Transmembrane</keyword>
<reference evidence="10 11" key="1">
    <citation type="journal article" date="2011" name="Proc. Natl. Acad. Sci. U.S.A.">
        <title>Genetic diversity and population structure of the endangered marsupial Sarcophilus harrisii (Tasmanian devil).</title>
        <authorList>
            <person name="Miller W."/>
            <person name="Hayes V.M."/>
            <person name="Ratan A."/>
            <person name="Petersen D.C."/>
            <person name="Wittekindt N.E."/>
            <person name="Miller J."/>
            <person name="Walenz B."/>
            <person name="Knight J."/>
            <person name="Qi J."/>
            <person name="Zhao F."/>
            <person name="Wang Q."/>
            <person name="Bedoya-Reina O.C."/>
            <person name="Katiyar N."/>
            <person name="Tomsho L.P."/>
            <person name="Kasson L.M."/>
            <person name="Hardie R.A."/>
            <person name="Woodbridge P."/>
            <person name="Tindall E.A."/>
            <person name="Bertelsen M.F."/>
            <person name="Dixon D."/>
            <person name="Pyecroft S."/>
            <person name="Helgen K.M."/>
            <person name="Lesk A.M."/>
            <person name="Pringle T.H."/>
            <person name="Patterson N."/>
            <person name="Zhang Y."/>
            <person name="Kreiss A."/>
            <person name="Woods G.M."/>
            <person name="Jones M.E."/>
            <person name="Schuster S.C."/>
        </authorList>
    </citation>
    <scope>NUCLEOTIDE SEQUENCE [LARGE SCALE GENOMIC DNA]</scope>
</reference>
<dbReference type="Gene3D" id="2.60.40.10">
    <property type="entry name" value="Immunoglobulins"/>
    <property type="match status" value="1"/>
</dbReference>
<proteinExistence type="predicted"/>
<keyword evidence="3 8" id="KW-0732">Signal</keyword>
<keyword evidence="5" id="KW-1015">Disulfide bond</keyword>
<dbReference type="InParanoid" id="G3VP00"/>
<dbReference type="InterPro" id="IPR011162">
    <property type="entry name" value="MHC_I/II-like_Ag-recog"/>
</dbReference>
<keyword evidence="6" id="KW-0325">Glycoprotein</keyword>
<dbReference type="GeneTree" id="ENSGT01120000271825"/>
<dbReference type="InterPro" id="IPR003006">
    <property type="entry name" value="Ig/MHC_CS"/>
</dbReference>
<sequence length="339" mass="38949">MVCQRKWRLLSSGWLFILGLVALRETRAVHHRHVGQFTAVGTYYSLLELRGISIMDDIEVGSYNSADQQITVKIPWISQVIEADYTNQIHHILVAHEQNTHWLMQFLSNNDTNHNRNHTAQLLAECEIDNDIKIKSRIHLIWEGEEYYRIDEEVGQWENLKPEVKKLQYILDSPFWTNLRKNYMNEYCVNLLRKIVGYSSLRDNVPPEVTVSRHVNPEGRIILSCTATGFYPRSILLQWKKNGELGVWGKETSSGILPNMDSTFYLRLTLELPPEDSGTGFTCVVEHTELKTPAVYPVPEKPTLKKPPVLTVSIVLAVILVMSCAGAFIAWKKRKSCMQ</sequence>
<keyword evidence="2" id="KW-1003">Cell membrane</keyword>
<dbReference type="GO" id="GO:0005615">
    <property type="term" value="C:extracellular space"/>
    <property type="evidence" value="ECO:0007669"/>
    <property type="project" value="TreeGrafter"/>
</dbReference>
<dbReference type="SUPFAM" id="SSF48726">
    <property type="entry name" value="Immunoglobulin"/>
    <property type="match status" value="1"/>
</dbReference>
<dbReference type="Proteomes" id="UP000007648">
    <property type="component" value="Unassembled WGS sequence"/>
</dbReference>
<dbReference type="FunFam" id="2.60.40.10:FF:002056">
    <property type="entry name" value="MHC class I antigen"/>
    <property type="match status" value="1"/>
</dbReference>
<evidence type="ECO:0000256" key="4">
    <source>
        <dbReference type="ARBA" id="ARBA00023136"/>
    </source>
</evidence>
<evidence type="ECO:0000259" key="9">
    <source>
        <dbReference type="PROSITE" id="PS50835"/>
    </source>
</evidence>
<dbReference type="Ensembl" id="ENSSHAT00000004954.2">
    <property type="protein sequence ID" value="ENSSHAP00000004905.2"/>
    <property type="gene ID" value="ENSSHAG00000004299.2"/>
</dbReference>
<evidence type="ECO:0000256" key="3">
    <source>
        <dbReference type="ARBA" id="ARBA00022729"/>
    </source>
</evidence>
<dbReference type="RefSeq" id="XP_012396268.2">
    <property type="nucleotide sequence ID" value="XM_012540814.2"/>
</dbReference>
<dbReference type="Pfam" id="PF00129">
    <property type="entry name" value="MHC_I"/>
    <property type="match status" value="1"/>
</dbReference>
<dbReference type="InterPro" id="IPR036179">
    <property type="entry name" value="Ig-like_dom_sf"/>
</dbReference>
<dbReference type="InterPro" id="IPR007110">
    <property type="entry name" value="Ig-like_dom"/>
</dbReference>
<feature type="domain" description="Ig-like" evidence="9">
    <location>
        <begin position="207"/>
        <end position="294"/>
    </location>
</feature>
<dbReference type="PANTHER" id="PTHR16675">
    <property type="entry name" value="MHC CLASS I-RELATED"/>
    <property type="match status" value="1"/>
</dbReference>
<dbReference type="PANTHER" id="PTHR16675:SF67">
    <property type="entry name" value="IG-LIKE DOMAIN-CONTAINING PROTEIN"/>
    <property type="match status" value="1"/>
</dbReference>
<dbReference type="STRING" id="9305.ENSSHAP00000004905"/>
<dbReference type="GO" id="GO:0006955">
    <property type="term" value="P:immune response"/>
    <property type="evidence" value="ECO:0007669"/>
    <property type="project" value="TreeGrafter"/>
</dbReference>